<evidence type="ECO:0000313" key="1">
    <source>
        <dbReference type="EMBL" id="KAK4234529.1"/>
    </source>
</evidence>
<evidence type="ECO:0000313" key="2">
    <source>
        <dbReference type="Proteomes" id="UP001303760"/>
    </source>
</evidence>
<name>A0AAN7HB54_9PEZI</name>
<dbReference type="Proteomes" id="UP001303760">
    <property type="component" value="Unassembled WGS sequence"/>
</dbReference>
<reference evidence="1" key="2">
    <citation type="submission" date="2023-05" db="EMBL/GenBank/DDBJ databases">
        <authorList>
            <consortium name="Lawrence Berkeley National Laboratory"/>
            <person name="Steindorff A."/>
            <person name="Hensen N."/>
            <person name="Bonometti L."/>
            <person name="Westerberg I."/>
            <person name="Brannstrom I.O."/>
            <person name="Guillou S."/>
            <person name="Cros-Aarteil S."/>
            <person name="Calhoun S."/>
            <person name="Haridas S."/>
            <person name="Kuo A."/>
            <person name="Mondo S."/>
            <person name="Pangilinan J."/>
            <person name="Riley R."/>
            <person name="Labutti K."/>
            <person name="Andreopoulos B."/>
            <person name="Lipzen A."/>
            <person name="Chen C."/>
            <person name="Yanf M."/>
            <person name="Daum C."/>
            <person name="Ng V."/>
            <person name="Clum A."/>
            <person name="Ohm R."/>
            <person name="Martin F."/>
            <person name="Silar P."/>
            <person name="Natvig D."/>
            <person name="Lalanne C."/>
            <person name="Gautier V."/>
            <person name="Ament-Velasquez S.L."/>
            <person name="Kruys A."/>
            <person name="Hutchinson M.I."/>
            <person name="Powell A.J."/>
            <person name="Barry K."/>
            <person name="Miller A.N."/>
            <person name="Grigoriev I.V."/>
            <person name="Debuchy R."/>
            <person name="Gladieux P."/>
            <person name="Thoren M.H."/>
            <person name="Johannesson H."/>
        </authorList>
    </citation>
    <scope>NUCLEOTIDE SEQUENCE</scope>
    <source>
        <strain evidence="1">CBS 532.94</strain>
    </source>
</reference>
<proteinExistence type="predicted"/>
<organism evidence="1 2">
    <name type="scientific">Achaetomium macrosporum</name>
    <dbReference type="NCBI Taxonomy" id="79813"/>
    <lineage>
        <taxon>Eukaryota</taxon>
        <taxon>Fungi</taxon>
        <taxon>Dikarya</taxon>
        <taxon>Ascomycota</taxon>
        <taxon>Pezizomycotina</taxon>
        <taxon>Sordariomycetes</taxon>
        <taxon>Sordariomycetidae</taxon>
        <taxon>Sordariales</taxon>
        <taxon>Chaetomiaceae</taxon>
        <taxon>Achaetomium</taxon>
    </lineage>
</organism>
<dbReference type="AlphaFoldDB" id="A0AAN7HB54"/>
<accession>A0AAN7HB54</accession>
<protein>
    <recommendedName>
        <fullName evidence="3">Heterokaryon incompatibility domain-containing protein</fullName>
    </recommendedName>
</protein>
<sequence>MSGGNAASAWDPRNGIYLDGHPFAVTAKLLSALQQPHPMARSSQPMVFCFDAVCISQSDLDERNQEALWRI</sequence>
<evidence type="ECO:0008006" key="3">
    <source>
        <dbReference type="Google" id="ProtNLM"/>
    </source>
</evidence>
<keyword evidence="2" id="KW-1185">Reference proteome</keyword>
<comment type="caution">
    <text evidence="1">The sequence shown here is derived from an EMBL/GenBank/DDBJ whole genome shotgun (WGS) entry which is preliminary data.</text>
</comment>
<reference evidence="1" key="1">
    <citation type="journal article" date="2023" name="Mol. Phylogenet. Evol.">
        <title>Genome-scale phylogeny and comparative genomics of the fungal order Sordariales.</title>
        <authorList>
            <person name="Hensen N."/>
            <person name="Bonometti L."/>
            <person name="Westerberg I."/>
            <person name="Brannstrom I.O."/>
            <person name="Guillou S."/>
            <person name="Cros-Aarteil S."/>
            <person name="Calhoun S."/>
            <person name="Haridas S."/>
            <person name="Kuo A."/>
            <person name="Mondo S."/>
            <person name="Pangilinan J."/>
            <person name="Riley R."/>
            <person name="LaButti K."/>
            <person name="Andreopoulos B."/>
            <person name="Lipzen A."/>
            <person name="Chen C."/>
            <person name="Yan M."/>
            <person name="Daum C."/>
            <person name="Ng V."/>
            <person name="Clum A."/>
            <person name="Steindorff A."/>
            <person name="Ohm R.A."/>
            <person name="Martin F."/>
            <person name="Silar P."/>
            <person name="Natvig D.O."/>
            <person name="Lalanne C."/>
            <person name="Gautier V."/>
            <person name="Ament-Velasquez S.L."/>
            <person name="Kruys A."/>
            <person name="Hutchinson M.I."/>
            <person name="Powell A.J."/>
            <person name="Barry K."/>
            <person name="Miller A.N."/>
            <person name="Grigoriev I.V."/>
            <person name="Debuchy R."/>
            <person name="Gladieux P."/>
            <person name="Hiltunen Thoren M."/>
            <person name="Johannesson H."/>
        </authorList>
    </citation>
    <scope>NUCLEOTIDE SEQUENCE</scope>
    <source>
        <strain evidence="1">CBS 532.94</strain>
    </source>
</reference>
<gene>
    <name evidence="1" type="ORF">C8A03DRAFT_18593</name>
</gene>
<dbReference type="EMBL" id="MU860358">
    <property type="protein sequence ID" value="KAK4234529.1"/>
    <property type="molecule type" value="Genomic_DNA"/>
</dbReference>